<evidence type="ECO:0008006" key="11">
    <source>
        <dbReference type="Google" id="ProtNLM"/>
    </source>
</evidence>
<comment type="cofactor">
    <cofactor evidence="1">
        <name>heme</name>
        <dbReference type="ChEBI" id="CHEBI:30413"/>
    </cofactor>
</comment>
<dbReference type="Pfam" id="PF00067">
    <property type="entry name" value="p450"/>
    <property type="match status" value="1"/>
</dbReference>
<comment type="caution">
    <text evidence="9">The sequence shown here is derived from an EMBL/GenBank/DDBJ whole genome shotgun (WGS) entry which is preliminary data.</text>
</comment>
<evidence type="ECO:0000256" key="8">
    <source>
        <dbReference type="ARBA" id="ARBA00023033"/>
    </source>
</evidence>
<evidence type="ECO:0000256" key="6">
    <source>
        <dbReference type="ARBA" id="ARBA00023002"/>
    </source>
</evidence>
<dbReference type="PANTHER" id="PTHR24305">
    <property type="entry name" value="CYTOCHROME P450"/>
    <property type="match status" value="1"/>
</dbReference>
<evidence type="ECO:0000256" key="2">
    <source>
        <dbReference type="ARBA" id="ARBA00005179"/>
    </source>
</evidence>
<sequence>LNPAFSILHMRHMTPIFYQTIHRLREAIQLEISQSPSRNRETGVEIDVLSWMGRVALELIGQGGLGYSFDPLVKTEHNAFGEALKDVFPTVGRCTTYRFLCHHANKFGPPRLRRIFASLFPDRNIQTLKRIIDSIEDRSKEILEAKKGAILVEGDDEVLKMEVGEGKDIMSILLRANMKTEGDDKLPDHELVAQVSTLVLAATDTTSNALARIFELLAQHQDVQDKLRQEILDACDSQDGSFTDIPHDKLVELPYLDAVCRETLRLYPPSSFVMRETRQDIMLPMSEPVQGVDGSYMQEILVPNNTLVFVGIQACNRNKVIWGEDALEWKPERWLNSLPNSIKEAKVPGIYANLMTFLGGGNACM</sequence>
<dbReference type="PANTHER" id="PTHR24305:SF166">
    <property type="entry name" value="CYTOCHROME P450 12A4, MITOCHONDRIAL-RELATED"/>
    <property type="match status" value="1"/>
</dbReference>
<organism evidence="9 10">
    <name type="scientific">Hermanssonia centrifuga</name>
    <dbReference type="NCBI Taxonomy" id="98765"/>
    <lineage>
        <taxon>Eukaryota</taxon>
        <taxon>Fungi</taxon>
        <taxon>Dikarya</taxon>
        <taxon>Basidiomycota</taxon>
        <taxon>Agaricomycotina</taxon>
        <taxon>Agaricomycetes</taxon>
        <taxon>Polyporales</taxon>
        <taxon>Meruliaceae</taxon>
        <taxon>Hermanssonia</taxon>
    </lineage>
</organism>
<dbReference type="AlphaFoldDB" id="A0A2R6P031"/>
<keyword evidence="6" id="KW-0560">Oxidoreductase</keyword>
<keyword evidence="5" id="KW-0479">Metal-binding</keyword>
<evidence type="ECO:0000256" key="3">
    <source>
        <dbReference type="ARBA" id="ARBA00010617"/>
    </source>
</evidence>
<dbReference type="GO" id="GO:0004497">
    <property type="term" value="F:monooxygenase activity"/>
    <property type="evidence" value="ECO:0007669"/>
    <property type="project" value="UniProtKB-KW"/>
</dbReference>
<reference evidence="9 10" key="1">
    <citation type="submission" date="2018-02" db="EMBL/GenBank/DDBJ databases">
        <title>Genome sequence of the basidiomycete white-rot fungus Phlebia centrifuga.</title>
        <authorList>
            <person name="Granchi Z."/>
            <person name="Peng M."/>
            <person name="de Vries R.P."/>
            <person name="Hilden K."/>
            <person name="Makela M.R."/>
            <person name="Grigoriev I."/>
            <person name="Riley R."/>
        </authorList>
    </citation>
    <scope>NUCLEOTIDE SEQUENCE [LARGE SCALE GENOMIC DNA]</scope>
    <source>
        <strain evidence="9 10">FBCC195</strain>
    </source>
</reference>
<evidence type="ECO:0000256" key="7">
    <source>
        <dbReference type="ARBA" id="ARBA00023004"/>
    </source>
</evidence>
<dbReference type="InterPro" id="IPR050121">
    <property type="entry name" value="Cytochrome_P450_monoxygenase"/>
</dbReference>
<dbReference type="SUPFAM" id="SSF48264">
    <property type="entry name" value="Cytochrome P450"/>
    <property type="match status" value="1"/>
</dbReference>
<keyword evidence="8" id="KW-0503">Monooxygenase</keyword>
<proteinExistence type="inferred from homology"/>
<evidence type="ECO:0000313" key="9">
    <source>
        <dbReference type="EMBL" id="PSR81829.1"/>
    </source>
</evidence>
<name>A0A2R6P031_9APHY</name>
<feature type="non-terminal residue" evidence="9">
    <location>
        <position position="1"/>
    </location>
</feature>
<evidence type="ECO:0000256" key="1">
    <source>
        <dbReference type="ARBA" id="ARBA00001971"/>
    </source>
</evidence>
<dbReference type="EMBL" id="MLYV02000606">
    <property type="protein sequence ID" value="PSR81829.1"/>
    <property type="molecule type" value="Genomic_DNA"/>
</dbReference>
<protein>
    <recommendedName>
        <fullName evidence="11">Cytochrome P450</fullName>
    </recommendedName>
</protein>
<keyword evidence="4" id="KW-0349">Heme</keyword>
<keyword evidence="7" id="KW-0408">Iron</keyword>
<dbReference type="InterPro" id="IPR036396">
    <property type="entry name" value="Cyt_P450_sf"/>
</dbReference>
<keyword evidence="10" id="KW-1185">Reference proteome</keyword>
<dbReference type="Gene3D" id="1.10.630.10">
    <property type="entry name" value="Cytochrome P450"/>
    <property type="match status" value="1"/>
</dbReference>
<gene>
    <name evidence="9" type="ORF">PHLCEN_2v6260</name>
</gene>
<dbReference type="Proteomes" id="UP000186601">
    <property type="component" value="Unassembled WGS sequence"/>
</dbReference>
<evidence type="ECO:0000313" key="10">
    <source>
        <dbReference type="Proteomes" id="UP000186601"/>
    </source>
</evidence>
<accession>A0A2R6P031</accession>
<dbReference type="OrthoDB" id="1470350at2759"/>
<dbReference type="InterPro" id="IPR001128">
    <property type="entry name" value="Cyt_P450"/>
</dbReference>
<comment type="pathway">
    <text evidence="2">Secondary metabolite biosynthesis.</text>
</comment>
<dbReference type="GO" id="GO:0005506">
    <property type="term" value="F:iron ion binding"/>
    <property type="evidence" value="ECO:0007669"/>
    <property type="project" value="InterPro"/>
</dbReference>
<evidence type="ECO:0000256" key="4">
    <source>
        <dbReference type="ARBA" id="ARBA00022617"/>
    </source>
</evidence>
<evidence type="ECO:0000256" key="5">
    <source>
        <dbReference type="ARBA" id="ARBA00022723"/>
    </source>
</evidence>
<dbReference type="STRING" id="98765.A0A2R6P031"/>
<dbReference type="GO" id="GO:0020037">
    <property type="term" value="F:heme binding"/>
    <property type="evidence" value="ECO:0007669"/>
    <property type="project" value="InterPro"/>
</dbReference>
<comment type="similarity">
    <text evidence="3">Belongs to the cytochrome P450 family.</text>
</comment>
<dbReference type="GO" id="GO:0016705">
    <property type="term" value="F:oxidoreductase activity, acting on paired donors, with incorporation or reduction of molecular oxygen"/>
    <property type="evidence" value="ECO:0007669"/>
    <property type="project" value="InterPro"/>
</dbReference>